<protein>
    <submittedName>
        <fullName evidence="2">Uncharacterized protein</fullName>
    </submittedName>
</protein>
<evidence type="ECO:0000313" key="2">
    <source>
        <dbReference type="EMBL" id="MBB4965294.1"/>
    </source>
</evidence>
<feature type="chain" id="PRO_5030808731" evidence="1">
    <location>
        <begin position="23"/>
        <end position="649"/>
    </location>
</feature>
<keyword evidence="1" id="KW-0732">Signal</keyword>
<dbReference type="Proteomes" id="UP000542674">
    <property type="component" value="Unassembled WGS sequence"/>
</dbReference>
<name>A0A7W7T2D3_9PSEU</name>
<keyword evidence="3" id="KW-1185">Reference proteome</keyword>
<dbReference type="AlphaFoldDB" id="A0A7W7T2D3"/>
<gene>
    <name evidence="2" type="ORF">F4559_002653</name>
</gene>
<reference evidence="2 3" key="1">
    <citation type="submission" date="2020-08" db="EMBL/GenBank/DDBJ databases">
        <title>Sequencing the genomes of 1000 actinobacteria strains.</title>
        <authorList>
            <person name="Klenk H.-P."/>
        </authorList>
    </citation>
    <scope>NUCLEOTIDE SEQUENCE [LARGE SCALE GENOMIC DNA]</scope>
    <source>
        <strain evidence="2 3">DSM 45084</strain>
    </source>
</reference>
<feature type="signal peptide" evidence="1">
    <location>
        <begin position="1"/>
        <end position="22"/>
    </location>
</feature>
<dbReference type="SUPFAM" id="SSF63829">
    <property type="entry name" value="Calcium-dependent phosphotriesterase"/>
    <property type="match status" value="1"/>
</dbReference>
<proteinExistence type="predicted"/>
<evidence type="ECO:0000256" key="1">
    <source>
        <dbReference type="SAM" id="SignalP"/>
    </source>
</evidence>
<accession>A0A7W7T2D3</accession>
<organism evidence="2 3">
    <name type="scientific">Saccharothrix violaceirubra</name>
    <dbReference type="NCBI Taxonomy" id="413306"/>
    <lineage>
        <taxon>Bacteria</taxon>
        <taxon>Bacillati</taxon>
        <taxon>Actinomycetota</taxon>
        <taxon>Actinomycetes</taxon>
        <taxon>Pseudonocardiales</taxon>
        <taxon>Pseudonocardiaceae</taxon>
        <taxon>Saccharothrix</taxon>
    </lineage>
</organism>
<dbReference type="RefSeq" id="WP_184668770.1">
    <property type="nucleotide sequence ID" value="NZ_BAABAI010000045.1"/>
</dbReference>
<dbReference type="EMBL" id="JACHJS010000001">
    <property type="protein sequence ID" value="MBB4965294.1"/>
    <property type="molecule type" value="Genomic_DNA"/>
</dbReference>
<sequence>MRRVLVVLLLVLAALTAPDASAVEEGYTVATASSSYVEGDTAFDLKGDNVKHYISLPFPVMYYGKVVRMADIVDDGYLAFGHTPDVLGPDSGPLPSTNAPNGAVYAFWDDLVIDDAAAIRTKVDGVEPARRFVVEWHNVRLKADGSRLSAEIVLHEGGQIVLQYKGIGSPTEAGARAVVGIEDWSGSSAVVWSNRQPKLSDATAVRFRKPGMMVARGVLRNANDRTPVSLADLKTVVNGRTVTMYTIWDGEYWFEVSTRGAVIEVTSADYPATSFEVPAGADNTVAARDILLPAPALVVESPPVEITVPAGQRRTATVTIRNNGALPGTWDAVREIEGGATAPQPDRPGAILRSWNPVASGVPHGYGIAELGGDVWISSRADRTLSRLTPDGVLLDTRPTADAIGDLAVIRDQGLLCYVVGGPAIRCIRPATGEVAYTVAGSGWSATTDGLAYLARTDMFFVSNARTIVQVKGSSHADAGTVVRQCGLSRYDQSLGIAGIGHVDTGSADGLVWIYPVSIGYGRVAHLSLVAPAGCGGRDLLPDPQPGGYTGAGLETDPAGNLWVFSNGPYEGPRVPKVSYIQSATPTYAELPWLAGGAPVVVGPGQSRAVEVTVDATSLRPGTYRATLELPTTAPKRPKLGIRVQVTVG</sequence>
<comment type="caution">
    <text evidence="2">The sequence shown here is derived from an EMBL/GenBank/DDBJ whole genome shotgun (WGS) entry which is preliminary data.</text>
</comment>
<evidence type="ECO:0000313" key="3">
    <source>
        <dbReference type="Proteomes" id="UP000542674"/>
    </source>
</evidence>